<evidence type="ECO:0000256" key="2">
    <source>
        <dbReference type="ARBA" id="ARBA00022729"/>
    </source>
</evidence>
<dbReference type="GO" id="GO:0046872">
    <property type="term" value="F:metal ion binding"/>
    <property type="evidence" value="ECO:0007669"/>
    <property type="project" value="UniProtKB-KW"/>
</dbReference>
<dbReference type="GO" id="GO:0008237">
    <property type="term" value="F:metallopeptidase activity"/>
    <property type="evidence" value="ECO:0007669"/>
    <property type="project" value="UniProtKB-KW"/>
</dbReference>
<dbReference type="Gene3D" id="1.10.1370.30">
    <property type="match status" value="1"/>
</dbReference>
<evidence type="ECO:0000256" key="8">
    <source>
        <dbReference type="RuleBase" id="RU361144"/>
    </source>
</evidence>
<dbReference type="GO" id="GO:0005615">
    <property type="term" value="C:extracellular space"/>
    <property type="evidence" value="ECO:0007669"/>
    <property type="project" value="TreeGrafter"/>
</dbReference>
<proteinExistence type="inferred from homology"/>
<name>A0AAE1FW32_PETCI</name>
<dbReference type="PANTHER" id="PTHR10514:SF44">
    <property type="entry name" value="ANGIOTENSIN-CONVERTING ENZYME-RELATED"/>
    <property type="match status" value="1"/>
</dbReference>
<keyword evidence="11" id="KW-1185">Reference proteome</keyword>
<comment type="cofactor">
    <cofactor evidence="8">
        <name>Zn(2+)</name>
        <dbReference type="ChEBI" id="CHEBI:29105"/>
    </cofactor>
    <text evidence="8">Binds 1 zinc ion per subunit.</text>
</comment>
<dbReference type="PRINTS" id="PR00791">
    <property type="entry name" value="PEPDIPTASEA"/>
</dbReference>
<dbReference type="SUPFAM" id="SSF55486">
    <property type="entry name" value="Metalloproteases ('zincins'), catalytic domain"/>
    <property type="match status" value="1"/>
</dbReference>
<dbReference type="AlphaFoldDB" id="A0AAE1FW32"/>
<dbReference type="GO" id="GO:0005886">
    <property type="term" value="C:plasma membrane"/>
    <property type="evidence" value="ECO:0007669"/>
    <property type="project" value="TreeGrafter"/>
</dbReference>
<evidence type="ECO:0000256" key="6">
    <source>
        <dbReference type="PIRSR" id="PIRSR601548-4"/>
    </source>
</evidence>
<gene>
    <name evidence="10" type="ORF">Pcinc_013914</name>
    <name evidence="9" type="ORF">Pcinc_029461</name>
</gene>
<dbReference type="GO" id="GO:0006508">
    <property type="term" value="P:proteolysis"/>
    <property type="evidence" value="ECO:0007669"/>
    <property type="project" value="UniProtKB-KW"/>
</dbReference>
<sequence>MALAKIVFLPFGYLMDKWRWDVFSGNIPEKDWNCAWWKYRYELQGIKPPVQRSEDDFDPASKYHIPANVPYIRYFVSFVVQFQFHKALCIKAGQYDPSDPNKPFHKCDIYQSTEAGKALKDML</sequence>
<dbReference type="Proteomes" id="UP001286313">
    <property type="component" value="Unassembled WGS sequence"/>
</dbReference>
<dbReference type="EC" id="3.4.-.-" evidence="8"/>
<dbReference type="EMBL" id="JAWQEG010001188">
    <property type="protein sequence ID" value="KAK3881669.1"/>
    <property type="molecule type" value="Genomic_DNA"/>
</dbReference>
<keyword evidence="3 6" id="KW-1015">Disulfide bond</keyword>
<comment type="caution">
    <text evidence="7">Lacks conserved residue(s) required for the propagation of feature annotation.</text>
</comment>
<evidence type="ECO:0000256" key="4">
    <source>
        <dbReference type="ARBA" id="ARBA00023180"/>
    </source>
</evidence>
<comment type="similarity">
    <text evidence="1 7 8">Belongs to the peptidase M2 family.</text>
</comment>
<keyword evidence="8" id="KW-0121">Carboxypeptidase</keyword>
<evidence type="ECO:0000256" key="7">
    <source>
        <dbReference type="PROSITE-ProRule" id="PRU01355"/>
    </source>
</evidence>
<feature type="binding site" evidence="5">
    <location>
        <position position="73"/>
    </location>
    <ligand>
        <name>chloride</name>
        <dbReference type="ChEBI" id="CHEBI:17996"/>
        <label>1</label>
    </ligand>
</feature>
<keyword evidence="8" id="KW-0479">Metal-binding</keyword>
<keyword evidence="8" id="KW-0482">Metalloprotease</keyword>
<evidence type="ECO:0000313" key="9">
    <source>
        <dbReference type="EMBL" id="KAK3864876.1"/>
    </source>
</evidence>
<evidence type="ECO:0000256" key="5">
    <source>
        <dbReference type="PIRSR" id="PIRSR601548-2"/>
    </source>
</evidence>
<keyword evidence="8" id="KW-0645">Protease</keyword>
<dbReference type="PANTHER" id="PTHR10514">
    <property type="entry name" value="ANGIOTENSIN-CONVERTING ENZYME"/>
    <property type="match status" value="1"/>
</dbReference>
<evidence type="ECO:0000256" key="1">
    <source>
        <dbReference type="ARBA" id="ARBA00008139"/>
    </source>
</evidence>
<accession>A0AAE1FW32</accession>
<evidence type="ECO:0000256" key="3">
    <source>
        <dbReference type="ARBA" id="ARBA00023157"/>
    </source>
</evidence>
<dbReference type="GO" id="GO:0004180">
    <property type="term" value="F:carboxypeptidase activity"/>
    <property type="evidence" value="ECO:0007669"/>
    <property type="project" value="UniProtKB-KW"/>
</dbReference>
<keyword evidence="2" id="KW-0732">Signal</keyword>
<evidence type="ECO:0000313" key="10">
    <source>
        <dbReference type="EMBL" id="KAK3881669.1"/>
    </source>
</evidence>
<organism evidence="10 11">
    <name type="scientific">Petrolisthes cinctipes</name>
    <name type="common">Flat porcelain crab</name>
    <dbReference type="NCBI Taxonomy" id="88211"/>
    <lineage>
        <taxon>Eukaryota</taxon>
        <taxon>Metazoa</taxon>
        <taxon>Ecdysozoa</taxon>
        <taxon>Arthropoda</taxon>
        <taxon>Crustacea</taxon>
        <taxon>Multicrustacea</taxon>
        <taxon>Malacostraca</taxon>
        <taxon>Eumalacostraca</taxon>
        <taxon>Eucarida</taxon>
        <taxon>Decapoda</taxon>
        <taxon>Pleocyemata</taxon>
        <taxon>Anomura</taxon>
        <taxon>Galatheoidea</taxon>
        <taxon>Porcellanidae</taxon>
        <taxon>Petrolisthes</taxon>
    </lineage>
</organism>
<dbReference type="GO" id="GO:0008241">
    <property type="term" value="F:peptidyl-dipeptidase activity"/>
    <property type="evidence" value="ECO:0007669"/>
    <property type="project" value="InterPro"/>
</dbReference>
<reference evidence="10" key="1">
    <citation type="submission" date="2023-10" db="EMBL/GenBank/DDBJ databases">
        <title>Genome assemblies of two species of porcelain crab, Petrolisthes cinctipes and Petrolisthes manimaculis (Anomura: Porcellanidae).</title>
        <authorList>
            <person name="Angst P."/>
        </authorList>
    </citation>
    <scope>NUCLEOTIDE SEQUENCE</scope>
    <source>
        <strain evidence="10">PB745_01</strain>
        <tissue evidence="10">Gill</tissue>
    </source>
</reference>
<keyword evidence="8" id="KW-0378">Hydrolase</keyword>
<keyword evidence="4 8" id="KW-0325">Glycoprotein</keyword>
<dbReference type="Pfam" id="PF01401">
    <property type="entry name" value="Peptidase_M2"/>
    <property type="match status" value="1"/>
</dbReference>
<protein>
    <recommendedName>
        <fullName evidence="8">Angiotensin-converting enzyme</fullName>
        <ecNumber evidence="8">3.4.-.-</ecNumber>
    </recommendedName>
</protein>
<dbReference type="PROSITE" id="PS52011">
    <property type="entry name" value="PEPTIDASE_M2"/>
    <property type="match status" value="1"/>
</dbReference>
<comment type="caution">
    <text evidence="10">The sequence shown here is derived from an EMBL/GenBank/DDBJ whole genome shotgun (WGS) entry which is preliminary data.</text>
</comment>
<feature type="disulfide bond" evidence="6 7">
    <location>
        <begin position="89"/>
        <end position="107"/>
    </location>
</feature>
<dbReference type="InterPro" id="IPR001548">
    <property type="entry name" value="Peptidase_M2"/>
</dbReference>
<evidence type="ECO:0000313" key="11">
    <source>
        <dbReference type="Proteomes" id="UP001286313"/>
    </source>
</evidence>
<dbReference type="EMBL" id="JAWQEG010003705">
    <property type="protein sequence ID" value="KAK3864876.1"/>
    <property type="molecule type" value="Genomic_DNA"/>
</dbReference>
<keyword evidence="8" id="KW-0862">Zinc</keyword>